<evidence type="ECO:0000259" key="1">
    <source>
        <dbReference type="Pfam" id="PF14470"/>
    </source>
</evidence>
<dbReference type="EMBL" id="BARW01003266">
    <property type="protein sequence ID" value="GAI65276.1"/>
    <property type="molecule type" value="Genomic_DNA"/>
</dbReference>
<comment type="caution">
    <text evidence="2">The sequence shown here is derived from an EMBL/GenBank/DDBJ whole genome shotgun (WGS) entry which is preliminary data.</text>
</comment>
<accession>X1RE41</accession>
<proteinExistence type="predicted"/>
<organism evidence="2">
    <name type="scientific">marine sediment metagenome</name>
    <dbReference type="NCBI Taxonomy" id="412755"/>
    <lineage>
        <taxon>unclassified sequences</taxon>
        <taxon>metagenomes</taxon>
        <taxon>ecological metagenomes</taxon>
    </lineage>
</organism>
<reference evidence="2" key="1">
    <citation type="journal article" date="2014" name="Front. Microbiol.">
        <title>High frequency of phylogenetically diverse reductive dehalogenase-homologous genes in deep subseafloor sedimentary metagenomes.</title>
        <authorList>
            <person name="Kawai M."/>
            <person name="Futagami T."/>
            <person name="Toyoda A."/>
            <person name="Takaki Y."/>
            <person name="Nishi S."/>
            <person name="Hori S."/>
            <person name="Arai W."/>
            <person name="Tsubouchi T."/>
            <person name="Morono Y."/>
            <person name="Uchiyama I."/>
            <person name="Ito T."/>
            <person name="Fujiyama A."/>
            <person name="Inagaki F."/>
            <person name="Takami H."/>
        </authorList>
    </citation>
    <scope>NUCLEOTIDE SEQUENCE</scope>
    <source>
        <strain evidence="2">Expedition CK06-06</strain>
    </source>
</reference>
<sequence>MSKFPLNDEKAQVLGYFSFMGPGEKTVFIAPGVLDNIASGYLVLTDKKLFFFFYSNITIDKKFIATYPFIVSVDVKEGLIYSTLTINSKKESIKIEKIKKKDAREFYSILSKIIKNNRK</sequence>
<name>X1RE41_9ZZZZ</name>
<evidence type="ECO:0000313" key="2">
    <source>
        <dbReference type="EMBL" id="GAI65276.1"/>
    </source>
</evidence>
<dbReference type="InterPro" id="IPR039519">
    <property type="entry name" value="YokE-like_PH"/>
</dbReference>
<gene>
    <name evidence="2" type="ORF">S12H4_08454</name>
</gene>
<dbReference type="AlphaFoldDB" id="X1RE41"/>
<feature type="domain" description="YokE-like PH" evidence="1">
    <location>
        <begin position="21"/>
        <end position="111"/>
    </location>
</feature>
<protein>
    <recommendedName>
        <fullName evidence="1">YokE-like PH domain-containing protein</fullName>
    </recommendedName>
</protein>
<dbReference type="Pfam" id="PF14470">
    <property type="entry name" value="bPH_3"/>
    <property type="match status" value="1"/>
</dbReference>